<dbReference type="PANTHER" id="PTHR11360">
    <property type="entry name" value="MONOCARBOXYLATE TRANSPORTER"/>
    <property type="match status" value="1"/>
</dbReference>
<dbReference type="GO" id="GO:0022857">
    <property type="term" value="F:transmembrane transporter activity"/>
    <property type="evidence" value="ECO:0007669"/>
    <property type="project" value="InterPro"/>
</dbReference>
<feature type="transmembrane region" description="Helical" evidence="4">
    <location>
        <begin position="204"/>
        <end position="226"/>
    </location>
</feature>
<organism evidence="6 7">
    <name type="scientific">Roseovarius faecimaris</name>
    <dbReference type="NCBI Taxonomy" id="2494550"/>
    <lineage>
        <taxon>Bacteria</taxon>
        <taxon>Pseudomonadati</taxon>
        <taxon>Pseudomonadota</taxon>
        <taxon>Alphaproteobacteria</taxon>
        <taxon>Rhodobacterales</taxon>
        <taxon>Roseobacteraceae</taxon>
        <taxon>Roseovarius</taxon>
    </lineage>
</organism>
<proteinExistence type="predicted"/>
<feature type="transmembrane region" description="Helical" evidence="4">
    <location>
        <begin position="131"/>
        <end position="152"/>
    </location>
</feature>
<dbReference type="InterPro" id="IPR036259">
    <property type="entry name" value="MFS_trans_sf"/>
</dbReference>
<dbReference type="KEGG" id="rom:EI983_03250"/>
<keyword evidence="2 4" id="KW-1133">Transmembrane helix</keyword>
<reference evidence="7" key="1">
    <citation type="submission" date="2018-12" db="EMBL/GenBank/DDBJ databases">
        <title>Complete genome sequence of Roseovarius sp. MME-070.</title>
        <authorList>
            <person name="Nam Y.-D."/>
            <person name="Kang J."/>
            <person name="Chung W.-H."/>
            <person name="Park Y.S."/>
        </authorList>
    </citation>
    <scope>NUCLEOTIDE SEQUENCE [LARGE SCALE GENOMIC DNA]</scope>
    <source>
        <strain evidence="7">MME-070</strain>
    </source>
</reference>
<gene>
    <name evidence="6" type="ORF">EI983_03250</name>
</gene>
<feature type="transmembrane region" description="Helical" evidence="4">
    <location>
        <begin position="42"/>
        <end position="61"/>
    </location>
</feature>
<feature type="transmembrane region" description="Helical" evidence="4">
    <location>
        <begin position="238"/>
        <end position="257"/>
    </location>
</feature>
<keyword evidence="7" id="KW-1185">Reference proteome</keyword>
<dbReference type="InterPro" id="IPR050327">
    <property type="entry name" value="Proton-linked_MCT"/>
</dbReference>
<evidence type="ECO:0000313" key="6">
    <source>
        <dbReference type="EMBL" id="QGX97347.1"/>
    </source>
</evidence>
<dbReference type="EMBL" id="CP034348">
    <property type="protein sequence ID" value="QGX97347.1"/>
    <property type="molecule type" value="Genomic_DNA"/>
</dbReference>
<feature type="domain" description="Major facilitator superfamily (MFS) profile" evidence="5">
    <location>
        <begin position="204"/>
        <end position="384"/>
    </location>
</feature>
<evidence type="ECO:0000313" key="7">
    <source>
        <dbReference type="Proteomes" id="UP000428330"/>
    </source>
</evidence>
<feature type="transmembrane region" description="Helical" evidence="4">
    <location>
        <begin position="327"/>
        <end position="350"/>
    </location>
</feature>
<accession>A0A6I6IPG5</accession>
<dbReference type="RefSeq" id="WP_157705966.1">
    <property type="nucleotide sequence ID" value="NZ_CP034348.1"/>
</dbReference>
<keyword evidence="3 4" id="KW-0472">Membrane</keyword>
<sequence length="384" mass="37877">MTPSFSGLPVLVATALVAMVLGTVHAYSVFLVPLEVQFGTGRSALSLGYSLALVCLTLVVLAGPRLYARAAPATLMILACGGAATGALLAGWGGSLALLYLGYGVIFGAANGLGYGFGLQLAAQANPGREGLAMGVVTAAYALGAVLAPGVFEAALVRTGFGGAMTVLALALIGAGGVSVLLLRRSGIRFQTGAAPAAGTRNTGLPLLWLGYFGGVLAGLMVIGHAAGIAEAMHPGQAGWMAPAIIALCNLAGSLAGGRLADGTGPRRVLVGLVLLTGVTLAALALGPRGGGVFLALGLVGFAYGGTIAATPAVIAKLYGMGQSAAIYGRVFTAWGAAGLAGPWLAGALYDWRGGYGLALMLASGFALVAALSLAAFKPPDRAP</sequence>
<evidence type="ECO:0000259" key="5">
    <source>
        <dbReference type="PROSITE" id="PS50850"/>
    </source>
</evidence>
<dbReference type="PROSITE" id="PS50850">
    <property type="entry name" value="MFS"/>
    <property type="match status" value="1"/>
</dbReference>
<dbReference type="Proteomes" id="UP000428330">
    <property type="component" value="Chromosome"/>
</dbReference>
<dbReference type="OrthoDB" id="5190776at2"/>
<feature type="transmembrane region" description="Helical" evidence="4">
    <location>
        <begin position="164"/>
        <end position="183"/>
    </location>
</feature>
<protein>
    <submittedName>
        <fullName evidence="6">MFS transporter</fullName>
    </submittedName>
</protein>
<feature type="transmembrane region" description="Helical" evidence="4">
    <location>
        <begin position="98"/>
        <end position="119"/>
    </location>
</feature>
<keyword evidence="1 4" id="KW-0812">Transmembrane</keyword>
<feature type="transmembrane region" description="Helical" evidence="4">
    <location>
        <begin position="73"/>
        <end position="92"/>
    </location>
</feature>
<feature type="transmembrane region" description="Helical" evidence="4">
    <location>
        <begin position="293"/>
        <end position="315"/>
    </location>
</feature>
<dbReference type="InterPro" id="IPR020846">
    <property type="entry name" value="MFS_dom"/>
</dbReference>
<evidence type="ECO:0000256" key="1">
    <source>
        <dbReference type="ARBA" id="ARBA00022692"/>
    </source>
</evidence>
<evidence type="ECO:0000256" key="4">
    <source>
        <dbReference type="SAM" id="Phobius"/>
    </source>
</evidence>
<feature type="transmembrane region" description="Helical" evidence="4">
    <location>
        <begin position="269"/>
        <end position="287"/>
    </location>
</feature>
<dbReference type="AlphaFoldDB" id="A0A6I6IPG5"/>
<dbReference type="InterPro" id="IPR011701">
    <property type="entry name" value="MFS"/>
</dbReference>
<name>A0A6I6IPG5_9RHOB</name>
<evidence type="ECO:0000256" key="3">
    <source>
        <dbReference type="ARBA" id="ARBA00023136"/>
    </source>
</evidence>
<dbReference type="SUPFAM" id="SSF103473">
    <property type="entry name" value="MFS general substrate transporter"/>
    <property type="match status" value="1"/>
</dbReference>
<evidence type="ECO:0000256" key="2">
    <source>
        <dbReference type="ARBA" id="ARBA00022989"/>
    </source>
</evidence>
<dbReference type="Gene3D" id="1.20.1250.20">
    <property type="entry name" value="MFS general substrate transporter like domains"/>
    <property type="match status" value="2"/>
</dbReference>
<dbReference type="Pfam" id="PF07690">
    <property type="entry name" value="MFS_1"/>
    <property type="match status" value="1"/>
</dbReference>
<feature type="transmembrane region" description="Helical" evidence="4">
    <location>
        <begin position="356"/>
        <end position="377"/>
    </location>
</feature>